<dbReference type="NCBIfam" id="TIGR00488">
    <property type="entry name" value="bis(5'-nucleosyl)-tetraphosphatase (symmetrical) YqeK"/>
    <property type="match status" value="1"/>
</dbReference>
<gene>
    <name evidence="8" type="ORF">LRN_0951</name>
</gene>
<dbReference type="PANTHER" id="PTHR35795:SF1">
    <property type="entry name" value="BIS(5'-NUCLEOSYL)-TETRAPHOSPHATASE, SYMMETRICAL"/>
    <property type="match status" value="1"/>
</dbReference>
<dbReference type="InterPro" id="IPR003607">
    <property type="entry name" value="HD/PDEase_dom"/>
</dbReference>
<dbReference type="GO" id="GO:0046872">
    <property type="term" value="F:metal ion binding"/>
    <property type="evidence" value="ECO:0007669"/>
    <property type="project" value="UniProtKB-KW"/>
</dbReference>
<proteinExistence type="predicted"/>
<keyword evidence="2" id="KW-0479">Metal-binding</keyword>
<evidence type="ECO:0000313" key="9">
    <source>
        <dbReference type="Proteomes" id="UP000031011"/>
    </source>
</evidence>
<dbReference type="EMBL" id="AWYA01000098">
    <property type="protein sequence ID" value="KIC04518.1"/>
    <property type="molecule type" value="Genomic_DNA"/>
</dbReference>
<dbReference type="InterPro" id="IPR005249">
    <property type="entry name" value="YqeK"/>
</dbReference>
<protein>
    <recommendedName>
        <fullName evidence="1">bis(5'-nucleosyl)-tetraphosphatase (symmetrical)</fullName>
        <ecNumber evidence="1">3.6.1.41</ecNumber>
    </recommendedName>
</protein>
<sequence length="221" mass="25317">MIAQSNILFPMPLRSISERKAYIVSEIKLSNRFYHGTKEELLEKIKNQLSDFRYKHILGVGQTCHELAKLNGVDPEQAMIAGFVHDYAKEKTDEQFIEKIKAKKLDSDLLNWGNFIWHGVVGAEFIKDELKITDEEILNAVRRHTVGSPEMTTLDQIVYVSDYVEPNRSFPDVEIARSLAYANLKQAVIFETKHTLQFLMSSSSKIYPDAILTYNAFVAEN</sequence>
<keyword evidence="4" id="KW-0378">Hydrolase</keyword>
<evidence type="ECO:0000256" key="1">
    <source>
        <dbReference type="ARBA" id="ARBA00012506"/>
    </source>
</evidence>
<evidence type="ECO:0000256" key="6">
    <source>
        <dbReference type="ARBA" id="ARBA00049417"/>
    </source>
</evidence>
<dbReference type="InterPro" id="IPR006674">
    <property type="entry name" value="HD_domain"/>
</dbReference>
<dbReference type="SUPFAM" id="SSF109604">
    <property type="entry name" value="HD-domain/PDEase-like"/>
    <property type="match status" value="1"/>
</dbReference>
<accession>A0A837DSL9</accession>
<keyword evidence="3" id="KW-0547">Nucleotide-binding</keyword>
<evidence type="ECO:0000313" key="8">
    <source>
        <dbReference type="EMBL" id="KIC04518.1"/>
    </source>
</evidence>
<dbReference type="PANTHER" id="PTHR35795">
    <property type="entry name" value="SLR1885 PROTEIN"/>
    <property type="match status" value="1"/>
</dbReference>
<dbReference type="InterPro" id="IPR051094">
    <property type="entry name" value="Diverse_Catalytic_Enzymes"/>
</dbReference>
<feature type="domain" description="HD" evidence="7">
    <location>
        <begin position="53"/>
        <end position="167"/>
    </location>
</feature>
<dbReference type="GO" id="GO:0000166">
    <property type="term" value="F:nucleotide binding"/>
    <property type="evidence" value="ECO:0007669"/>
    <property type="project" value="UniProtKB-KW"/>
</dbReference>
<dbReference type="AlphaFoldDB" id="A0A837DSL9"/>
<comment type="caution">
    <text evidence="8">The sequence shown here is derived from an EMBL/GenBank/DDBJ whole genome shotgun (WGS) entry which is preliminary data.</text>
</comment>
<organism evidence="8 9">
    <name type="scientific">Ligilactobacillus ruminis DPC 6832</name>
    <dbReference type="NCBI Taxonomy" id="1402208"/>
    <lineage>
        <taxon>Bacteria</taxon>
        <taxon>Bacillati</taxon>
        <taxon>Bacillota</taxon>
        <taxon>Bacilli</taxon>
        <taxon>Lactobacillales</taxon>
        <taxon>Lactobacillaceae</taxon>
        <taxon>Ligilactobacillus</taxon>
    </lineage>
</organism>
<name>A0A837DSL9_9LACO</name>
<evidence type="ECO:0000256" key="5">
    <source>
        <dbReference type="ARBA" id="ARBA00023004"/>
    </source>
</evidence>
<dbReference type="PROSITE" id="PS51831">
    <property type="entry name" value="HD"/>
    <property type="match status" value="1"/>
</dbReference>
<evidence type="ECO:0000256" key="2">
    <source>
        <dbReference type="ARBA" id="ARBA00022723"/>
    </source>
</evidence>
<dbReference type="EC" id="3.6.1.41" evidence="1"/>
<reference evidence="8 9" key="1">
    <citation type="journal article" date="2015" name="BMC Microbiol.">
        <title>Lactobacillus ruminis strains cluster according to their mammalian gut source.</title>
        <authorList>
            <person name="O' Donnell M.M."/>
            <person name="Harris H.M."/>
            <person name="Lynch D.B."/>
            <person name="Ross R.P."/>
            <person name="O'Toole P.W."/>
        </authorList>
    </citation>
    <scope>NUCLEOTIDE SEQUENCE [LARGE SCALE GENOMIC DNA]</scope>
    <source>
        <strain evidence="8 9">DPC 6832</strain>
    </source>
</reference>
<evidence type="ECO:0000256" key="4">
    <source>
        <dbReference type="ARBA" id="ARBA00022801"/>
    </source>
</evidence>
<evidence type="ECO:0000256" key="3">
    <source>
        <dbReference type="ARBA" id="ARBA00022741"/>
    </source>
</evidence>
<evidence type="ECO:0000259" key="7">
    <source>
        <dbReference type="PROSITE" id="PS51831"/>
    </source>
</evidence>
<keyword evidence="5" id="KW-0408">Iron</keyword>
<dbReference type="Proteomes" id="UP000031011">
    <property type="component" value="Unassembled WGS sequence"/>
</dbReference>
<dbReference type="Gene3D" id="1.10.3210.10">
    <property type="entry name" value="Hypothetical protein af1432"/>
    <property type="match status" value="1"/>
</dbReference>
<dbReference type="GO" id="GO:0008803">
    <property type="term" value="F:bis(5'-nucleosyl)-tetraphosphatase (symmetrical) activity"/>
    <property type="evidence" value="ECO:0007669"/>
    <property type="project" value="UniProtKB-EC"/>
</dbReference>
<dbReference type="CDD" id="cd00077">
    <property type="entry name" value="HDc"/>
    <property type="match status" value="1"/>
</dbReference>
<dbReference type="Pfam" id="PF01966">
    <property type="entry name" value="HD"/>
    <property type="match status" value="1"/>
</dbReference>
<dbReference type="SMART" id="SM00471">
    <property type="entry name" value="HDc"/>
    <property type="match status" value="1"/>
</dbReference>
<comment type="catalytic activity">
    <reaction evidence="6">
        <text>P(1),P(4)-bis(5'-adenosyl) tetraphosphate + H2O = 2 ADP + 2 H(+)</text>
        <dbReference type="Rhea" id="RHEA:24252"/>
        <dbReference type="ChEBI" id="CHEBI:15377"/>
        <dbReference type="ChEBI" id="CHEBI:15378"/>
        <dbReference type="ChEBI" id="CHEBI:58141"/>
        <dbReference type="ChEBI" id="CHEBI:456216"/>
        <dbReference type="EC" id="3.6.1.41"/>
    </reaction>
</comment>